<evidence type="ECO:0000313" key="4">
    <source>
        <dbReference type="EMBL" id="CAE7463298.1"/>
    </source>
</evidence>
<organism evidence="4 5">
    <name type="scientific">Symbiodinium necroappetens</name>
    <dbReference type="NCBI Taxonomy" id="1628268"/>
    <lineage>
        <taxon>Eukaryota</taxon>
        <taxon>Sar</taxon>
        <taxon>Alveolata</taxon>
        <taxon>Dinophyceae</taxon>
        <taxon>Suessiales</taxon>
        <taxon>Symbiodiniaceae</taxon>
        <taxon>Symbiodinium</taxon>
    </lineage>
</organism>
<evidence type="ECO:0000256" key="1">
    <source>
        <dbReference type="ARBA" id="ARBA00022801"/>
    </source>
</evidence>
<keyword evidence="5" id="KW-1185">Reference proteome</keyword>
<comment type="caution">
    <text evidence="4">The sequence shown here is derived from an EMBL/GenBank/DDBJ whole genome shotgun (WGS) entry which is preliminary data.</text>
</comment>
<dbReference type="PANTHER" id="PTHR31297:SF38">
    <property type="entry name" value="X8 DOMAIN-CONTAINING PROTEIN"/>
    <property type="match status" value="1"/>
</dbReference>
<feature type="non-terminal residue" evidence="4">
    <location>
        <position position="1"/>
    </location>
</feature>
<feature type="transmembrane region" description="Helical" evidence="3">
    <location>
        <begin position="28"/>
        <end position="46"/>
    </location>
</feature>
<keyword evidence="2" id="KW-0326">Glycosidase</keyword>
<accession>A0A812S1D2</accession>
<reference evidence="4" key="1">
    <citation type="submission" date="2021-02" db="EMBL/GenBank/DDBJ databases">
        <authorList>
            <person name="Dougan E. K."/>
            <person name="Rhodes N."/>
            <person name="Thang M."/>
            <person name="Chan C."/>
        </authorList>
    </citation>
    <scope>NUCLEOTIDE SEQUENCE</scope>
</reference>
<protein>
    <submittedName>
        <fullName evidence="4">ExgA protein</fullName>
    </submittedName>
</protein>
<dbReference type="SUPFAM" id="SSF51445">
    <property type="entry name" value="(Trans)glycosidases"/>
    <property type="match status" value="1"/>
</dbReference>
<evidence type="ECO:0000256" key="3">
    <source>
        <dbReference type="SAM" id="Phobius"/>
    </source>
</evidence>
<dbReference type="GO" id="GO:0009986">
    <property type="term" value="C:cell surface"/>
    <property type="evidence" value="ECO:0007669"/>
    <property type="project" value="TreeGrafter"/>
</dbReference>
<dbReference type="InterPro" id="IPR050386">
    <property type="entry name" value="Glycosyl_hydrolase_5"/>
</dbReference>
<sequence length="528" mass="58296">AGLLSVEEDPEVVAPRAARWRCQCQRGAVRVGLTALALALLAVGLLCGGKLRTLRGDAQEVQALSEVFEFSMPKGAGVNLGGWFVLEDWFFSGSHGKLVSSETQGQGRCLPPLLHHVEEAWPSEGVLASRLNASFGSKETARIFKAHREEFFTKDELQEIIRSGIDTIRLPITWAAFADALAPLSQSVYAAHNPDTETALVPDPFYPDSAAFATIPRADLAAFLRHAAQNGVSVILDIHSFPGGSQQGTYNGIWPNRPVFWTERSKIGPSIELTEVGRWIVKALLQWSESLDPEAKMGIKGLTLMNEPAHSNAWTHFAKEEDVLRWLSEVADDFRKSLLPTQGMKLYVNLIETAFSQFEHSAVPWFLKTFSQEERETWAIADVHWYVAWSNGVCDGRTVEGGAYSCSSPLSEVRGKLSSCAHGASARLRSLFGKGLVAVTEFSAGTFHQARYACSDSQILRAFLEEQITAFRSDDIEPFFWTWKMPFGPNFEAGWSLKYLLGLEKDPDRALGCSDLGTVPVNESLVHF</sequence>
<dbReference type="OrthoDB" id="62120at2759"/>
<dbReference type="EMBL" id="CAJNJA010020670">
    <property type="protein sequence ID" value="CAE7463298.1"/>
    <property type="molecule type" value="Genomic_DNA"/>
</dbReference>
<dbReference type="InterPro" id="IPR017853">
    <property type="entry name" value="GH"/>
</dbReference>
<proteinExistence type="predicted"/>
<keyword evidence="3" id="KW-0812">Transmembrane</keyword>
<dbReference type="GO" id="GO:0008422">
    <property type="term" value="F:beta-glucosidase activity"/>
    <property type="evidence" value="ECO:0007669"/>
    <property type="project" value="TreeGrafter"/>
</dbReference>
<name>A0A812S1D2_9DINO</name>
<dbReference type="Proteomes" id="UP000601435">
    <property type="component" value="Unassembled WGS sequence"/>
</dbReference>
<evidence type="ECO:0000313" key="5">
    <source>
        <dbReference type="Proteomes" id="UP000601435"/>
    </source>
</evidence>
<gene>
    <name evidence="4" type="primary">exgA</name>
    <name evidence="4" type="ORF">SNEC2469_LOCUS12978</name>
</gene>
<keyword evidence="3" id="KW-0472">Membrane</keyword>
<dbReference type="GO" id="GO:0005576">
    <property type="term" value="C:extracellular region"/>
    <property type="evidence" value="ECO:0007669"/>
    <property type="project" value="TreeGrafter"/>
</dbReference>
<evidence type="ECO:0000256" key="2">
    <source>
        <dbReference type="ARBA" id="ARBA00023295"/>
    </source>
</evidence>
<keyword evidence="3" id="KW-1133">Transmembrane helix</keyword>
<dbReference type="AlphaFoldDB" id="A0A812S1D2"/>
<dbReference type="Gene3D" id="3.20.20.80">
    <property type="entry name" value="Glycosidases"/>
    <property type="match status" value="1"/>
</dbReference>
<dbReference type="PANTHER" id="PTHR31297">
    <property type="entry name" value="GLUCAN ENDO-1,6-BETA-GLUCOSIDASE B"/>
    <property type="match status" value="1"/>
</dbReference>
<dbReference type="GO" id="GO:0009251">
    <property type="term" value="P:glucan catabolic process"/>
    <property type="evidence" value="ECO:0007669"/>
    <property type="project" value="TreeGrafter"/>
</dbReference>
<keyword evidence="1" id="KW-0378">Hydrolase</keyword>